<evidence type="ECO:0000313" key="1">
    <source>
        <dbReference type="EMBL" id="CAH2267513.1"/>
    </source>
</evidence>
<accession>A0A8S4SMD4</accession>
<protein>
    <submittedName>
        <fullName evidence="1">Jg22601 protein</fullName>
    </submittedName>
</protein>
<dbReference type="EMBL" id="CAKXAJ010026361">
    <property type="protein sequence ID" value="CAH2267513.1"/>
    <property type="molecule type" value="Genomic_DNA"/>
</dbReference>
<name>A0A8S4SMD4_9NEOP</name>
<dbReference type="AlphaFoldDB" id="A0A8S4SMD4"/>
<evidence type="ECO:0000313" key="2">
    <source>
        <dbReference type="Proteomes" id="UP000838756"/>
    </source>
</evidence>
<keyword evidence="2" id="KW-1185">Reference proteome</keyword>
<dbReference type="Proteomes" id="UP000838756">
    <property type="component" value="Unassembled WGS sequence"/>
</dbReference>
<proteinExistence type="predicted"/>
<sequence>MWNSADHSGPIDEEMYSLRRLRVEERLQLQCFRSDILRYYASYAWVADLGNTAEKTHCPHILGGDNEHLAGPDFLPHDNTAMYL</sequence>
<gene>
    <name evidence="1" type="primary">jg22601</name>
    <name evidence="1" type="ORF">PAEG_LOCUS26031</name>
</gene>
<comment type="caution">
    <text evidence="1">The sequence shown here is derived from an EMBL/GenBank/DDBJ whole genome shotgun (WGS) entry which is preliminary data.</text>
</comment>
<reference evidence="1" key="1">
    <citation type="submission" date="2022-03" db="EMBL/GenBank/DDBJ databases">
        <authorList>
            <person name="Lindestad O."/>
        </authorList>
    </citation>
    <scope>NUCLEOTIDE SEQUENCE</scope>
</reference>
<organism evidence="1 2">
    <name type="scientific">Pararge aegeria aegeria</name>
    <dbReference type="NCBI Taxonomy" id="348720"/>
    <lineage>
        <taxon>Eukaryota</taxon>
        <taxon>Metazoa</taxon>
        <taxon>Ecdysozoa</taxon>
        <taxon>Arthropoda</taxon>
        <taxon>Hexapoda</taxon>
        <taxon>Insecta</taxon>
        <taxon>Pterygota</taxon>
        <taxon>Neoptera</taxon>
        <taxon>Endopterygota</taxon>
        <taxon>Lepidoptera</taxon>
        <taxon>Glossata</taxon>
        <taxon>Ditrysia</taxon>
        <taxon>Papilionoidea</taxon>
        <taxon>Nymphalidae</taxon>
        <taxon>Satyrinae</taxon>
        <taxon>Satyrini</taxon>
        <taxon>Parargina</taxon>
        <taxon>Pararge</taxon>
    </lineage>
</organism>